<dbReference type="PANTHER" id="PTHR41251">
    <property type="entry name" value="NON-HOMOLOGOUS END JOINING PROTEIN KU"/>
    <property type="match status" value="1"/>
</dbReference>
<dbReference type="Proteomes" id="UP000028091">
    <property type="component" value="Unassembled WGS sequence"/>
</dbReference>
<dbReference type="EMBL" id="JOTP01000021">
    <property type="protein sequence ID" value="KEP25541.1"/>
    <property type="molecule type" value="Genomic_DNA"/>
</dbReference>
<evidence type="ECO:0000259" key="5">
    <source>
        <dbReference type="SMART" id="SM00559"/>
    </source>
</evidence>
<gene>
    <name evidence="3" type="primary">ku</name>
    <name evidence="6" type="ORF">BA70_08565</name>
</gene>
<name>A0A081L8G5_9BACI</name>
<protein>
    <recommendedName>
        <fullName evidence="3">Non-homologous end joining protein Ku</fullName>
    </recommendedName>
</protein>
<dbReference type="InterPro" id="IPR016194">
    <property type="entry name" value="SPOC-like_C_dom_sf"/>
</dbReference>
<evidence type="ECO:0000256" key="1">
    <source>
        <dbReference type="ARBA" id="ARBA00023125"/>
    </source>
</evidence>
<dbReference type="SMART" id="SM00559">
    <property type="entry name" value="Ku78"/>
    <property type="match status" value="1"/>
</dbReference>
<dbReference type="AlphaFoldDB" id="A0A081L8G5"/>
<dbReference type="FunFam" id="2.40.290.10:FF:000004">
    <property type="entry name" value="Non-homologous end joining protein Ku"/>
    <property type="match status" value="1"/>
</dbReference>
<dbReference type="InterPro" id="IPR006164">
    <property type="entry name" value="DNA_bd_Ku70/Ku80"/>
</dbReference>
<keyword evidence="1 3" id="KW-0238">DNA-binding</keyword>
<keyword evidence="3" id="KW-0227">DNA damage</keyword>
<keyword evidence="2 3" id="KW-0233">DNA recombination</keyword>
<organism evidence="6 7">
    <name type="scientific">Bacillus zhangzhouensis</name>
    <dbReference type="NCBI Taxonomy" id="1178540"/>
    <lineage>
        <taxon>Bacteria</taxon>
        <taxon>Bacillati</taxon>
        <taxon>Bacillota</taxon>
        <taxon>Bacilli</taxon>
        <taxon>Bacillales</taxon>
        <taxon>Bacillaceae</taxon>
        <taxon>Bacillus</taxon>
    </lineage>
</organism>
<comment type="subunit">
    <text evidence="3">Homodimer. Interacts with LigD.</text>
</comment>
<dbReference type="eggNOG" id="COG1273">
    <property type="taxonomic scope" value="Bacteria"/>
</dbReference>
<accession>A0A081L8G5</accession>
<comment type="function">
    <text evidence="3">With LigD forms a non-homologous end joining (NHEJ) DNA repair enzyme, which repairs dsDNA breaks with reduced fidelity. Binds linear dsDNA with 5'- and 3'- overhangs but not closed circular dsDNA nor ssDNA. Recruits and stimulates the ligase activity of LigD.</text>
</comment>
<comment type="similarity">
    <text evidence="3">Belongs to the prokaryotic Ku family.</text>
</comment>
<feature type="domain" description="Ku" evidence="5">
    <location>
        <begin position="52"/>
        <end position="181"/>
    </location>
</feature>
<dbReference type="OrthoDB" id="9795084at2"/>
<feature type="region of interest" description="Disordered" evidence="4">
    <location>
        <begin position="229"/>
        <end position="282"/>
    </location>
</feature>
<dbReference type="Gene3D" id="2.40.290.10">
    <property type="match status" value="1"/>
</dbReference>
<reference evidence="6 7" key="1">
    <citation type="submission" date="2012-09" db="EMBL/GenBank/DDBJ databases">
        <title>Genome Sequence of Bacillus sp. DW5-4.</title>
        <authorList>
            <person name="Lai Q."/>
            <person name="Liu Y."/>
            <person name="Shao Z."/>
        </authorList>
    </citation>
    <scope>NUCLEOTIDE SEQUENCE [LARGE SCALE GENOMIC DNA]</scope>
    <source>
        <strain evidence="6 7">DW5-4</strain>
    </source>
</reference>
<dbReference type="Pfam" id="PF02735">
    <property type="entry name" value="Ku"/>
    <property type="match status" value="1"/>
</dbReference>
<evidence type="ECO:0000256" key="2">
    <source>
        <dbReference type="ARBA" id="ARBA00023172"/>
    </source>
</evidence>
<evidence type="ECO:0000256" key="4">
    <source>
        <dbReference type="SAM" id="MobiDB-lite"/>
    </source>
</evidence>
<feature type="compositionally biased region" description="Basic residues" evidence="4">
    <location>
        <begin position="261"/>
        <end position="275"/>
    </location>
</feature>
<keyword evidence="3" id="KW-0234">DNA repair</keyword>
<dbReference type="GO" id="GO:0006310">
    <property type="term" value="P:DNA recombination"/>
    <property type="evidence" value="ECO:0007669"/>
    <property type="project" value="UniProtKB-KW"/>
</dbReference>
<dbReference type="NCBIfam" id="TIGR02772">
    <property type="entry name" value="Ku_bact"/>
    <property type="match status" value="1"/>
</dbReference>
<dbReference type="HAMAP" id="MF_01875">
    <property type="entry name" value="Prokaryotic_Ku"/>
    <property type="match status" value="1"/>
</dbReference>
<sequence length="282" mass="32103">MHTVWKGGISFGLVNIPVKLFTATENKDIKLRQLHKECHTPINYKKVCANCGEEIAPEQIVKAYEYAKNKFIELDDEELERLRKENEEKAVDIIDFVKIEEIDPIYYERSYFLSPDTGGAKAYSLLRKALEESGKIGVAKIMIRSKEQLAIVRCYEHILLMETIHFPDEIRQVTDVPNIPQEENIVKKELDTALLLIEQLTTTFDPAAYQDEYREQLMNLIGDKISGEHTVQPETTGKKDPSSNVTDLMAALQASIDRSKPAKTKKAAPKKRKAPAKKEKNA</sequence>
<dbReference type="GO" id="GO:0006303">
    <property type="term" value="P:double-strand break repair via nonhomologous end joining"/>
    <property type="evidence" value="ECO:0007669"/>
    <property type="project" value="UniProtKB-UniRule"/>
</dbReference>
<dbReference type="InterPro" id="IPR009187">
    <property type="entry name" value="Prok_Ku"/>
</dbReference>
<dbReference type="PIRSF" id="PIRSF006493">
    <property type="entry name" value="Prok_Ku"/>
    <property type="match status" value="1"/>
</dbReference>
<dbReference type="GO" id="GO:0003690">
    <property type="term" value="F:double-stranded DNA binding"/>
    <property type="evidence" value="ECO:0007669"/>
    <property type="project" value="UniProtKB-UniRule"/>
</dbReference>
<keyword evidence="7" id="KW-1185">Reference proteome</keyword>
<evidence type="ECO:0000313" key="7">
    <source>
        <dbReference type="Proteomes" id="UP000028091"/>
    </source>
</evidence>
<proteinExistence type="inferred from homology"/>
<dbReference type="PANTHER" id="PTHR41251:SF1">
    <property type="entry name" value="NON-HOMOLOGOUS END JOINING PROTEIN KU"/>
    <property type="match status" value="1"/>
</dbReference>
<dbReference type="RefSeq" id="WP_034323800.1">
    <property type="nucleotide sequence ID" value="NZ_JBCMYH010000011.1"/>
</dbReference>
<evidence type="ECO:0000313" key="6">
    <source>
        <dbReference type="EMBL" id="KEP25541.1"/>
    </source>
</evidence>
<dbReference type="CDD" id="cd00789">
    <property type="entry name" value="KU_like"/>
    <property type="match status" value="1"/>
</dbReference>
<comment type="caution">
    <text evidence="6">The sequence shown here is derived from an EMBL/GenBank/DDBJ whole genome shotgun (WGS) entry which is preliminary data.</text>
</comment>
<dbReference type="SUPFAM" id="SSF100939">
    <property type="entry name" value="SPOC domain-like"/>
    <property type="match status" value="1"/>
</dbReference>
<evidence type="ECO:0000256" key="3">
    <source>
        <dbReference type="HAMAP-Rule" id="MF_01875"/>
    </source>
</evidence>